<dbReference type="InterPro" id="IPR009045">
    <property type="entry name" value="Zn_M74/Hedgehog-like"/>
</dbReference>
<dbReference type="RefSeq" id="WP_005214313.1">
    <property type="nucleotide sequence ID" value="NZ_KB291659.1"/>
</dbReference>
<keyword evidence="1" id="KW-0472">Membrane</keyword>
<dbReference type="eggNOG" id="COG1876">
    <property type="taxonomic scope" value="Bacteria"/>
</dbReference>
<dbReference type="Proteomes" id="UP000010420">
    <property type="component" value="Unassembled WGS sequence"/>
</dbReference>
<gene>
    <name evidence="3" type="ORF">HMPREF0216_02437</name>
</gene>
<accession>L1QC49</accession>
<dbReference type="Pfam" id="PF02557">
    <property type="entry name" value="VanY"/>
    <property type="match status" value="1"/>
</dbReference>
<dbReference type="GO" id="GO:0004180">
    <property type="term" value="F:carboxypeptidase activity"/>
    <property type="evidence" value="ECO:0007669"/>
    <property type="project" value="UniProtKB-KW"/>
</dbReference>
<dbReference type="CDD" id="cd14852">
    <property type="entry name" value="LD-carboxypeptidase"/>
    <property type="match status" value="1"/>
</dbReference>
<protein>
    <submittedName>
        <fullName evidence="3">Serine-type D-Ala-D-Ala carboxypeptidase</fullName>
    </submittedName>
</protein>
<feature type="transmembrane region" description="Helical" evidence="1">
    <location>
        <begin position="20"/>
        <end position="36"/>
    </location>
</feature>
<dbReference type="SUPFAM" id="SSF55166">
    <property type="entry name" value="Hedgehog/DD-peptidase"/>
    <property type="match status" value="1"/>
</dbReference>
<keyword evidence="3" id="KW-0378">Hydrolase</keyword>
<evidence type="ECO:0000256" key="1">
    <source>
        <dbReference type="SAM" id="Phobius"/>
    </source>
</evidence>
<sequence>MDIKIKNRLKRDKEKKMKKILLVISALGILVIANIVKNDIFKINTNLNRSVDVVTDNSVVATTNNSSTGNKKENILKSNSNLILVNKENTLDEEYVPSDLTIPNIRLTTAEDMTEYVRAEVATALENMFNDAEKDGVYLIGISGYRSYDYQQTVYDNNVKNEGELKTSQYVAVPGSSEHQTGLVMDVLSNEYSSLDEGFENTNAFKWLSENMSNYGFILRYPKGKEEITGYEYEPWHLRYVGVDDAKEITEKGLTLEEYLQQ</sequence>
<dbReference type="OrthoDB" id="9792074at2"/>
<dbReference type="InterPro" id="IPR003709">
    <property type="entry name" value="VanY-like_core_dom"/>
</dbReference>
<reference evidence="3 4" key="1">
    <citation type="submission" date="2012-05" db="EMBL/GenBank/DDBJ databases">
        <authorList>
            <person name="Weinstock G."/>
            <person name="Sodergren E."/>
            <person name="Lobos E.A."/>
            <person name="Fulton L."/>
            <person name="Fulton R."/>
            <person name="Courtney L."/>
            <person name="Fronick C."/>
            <person name="O'Laughlin M."/>
            <person name="Godfrey J."/>
            <person name="Wilson R.M."/>
            <person name="Miner T."/>
            <person name="Farmer C."/>
            <person name="Delehaunty K."/>
            <person name="Cordes M."/>
            <person name="Minx P."/>
            <person name="Tomlinson C."/>
            <person name="Chen J."/>
            <person name="Wollam A."/>
            <person name="Pepin K.H."/>
            <person name="Bhonagiri V."/>
            <person name="Zhang X."/>
            <person name="Suruliraj S."/>
            <person name="Warren W."/>
            <person name="Mitreva M."/>
            <person name="Mardis E.R."/>
            <person name="Wilson R.K."/>
        </authorList>
    </citation>
    <scope>NUCLEOTIDE SEQUENCE [LARGE SCALE GENOMIC DNA]</scope>
    <source>
        <strain evidence="3 4">DSM 1785</strain>
    </source>
</reference>
<organism evidence="3 4">
    <name type="scientific">Clostridium celatum DSM 1785</name>
    <dbReference type="NCBI Taxonomy" id="545697"/>
    <lineage>
        <taxon>Bacteria</taxon>
        <taxon>Bacillati</taxon>
        <taxon>Bacillota</taxon>
        <taxon>Clostridia</taxon>
        <taxon>Eubacteriales</taxon>
        <taxon>Clostridiaceae</taxon>
        <taxon>Clostridium</taxon>
    </lineage>
</organism>
<dbReference type="HOGENOM" id="CLU_054193_5_0_9"/>
<dbReference type="Gene3D" id="3.30.1380.10">
    <property type="match status" value="1"/>
</dbReference>
<evidence type="ECO:0000313" key="4">
    <source>
        <dbReference type="Proteomes" id="UP000010420"/>
    </source>
</evidence>
<dbReference type="STRING" id="545697.HMPREF0216_02437"/>
<evidence type="ECO:0000313" key="3">
    <source>
        <dbReference type="EMBL" id="EKY25531.1"/>
    </source>
</evidence>
<keyword evidence="1" id="KW-0812">Transmembrane</keyword>
<name>L1QC49_9CLOT</name>
<dbReference type="InterPro" id="IPR058193">
    <property type="entry name" value="VanY/YodJ_core_dom"/>
</dbReference>
<comment type="caution">
    <text evidence="3">The sequence shown here is derived from an EMBL/GenBank/DDBJ whole genome shotgun (WGS) entry which is preliminary data.</text>
</comment>
<dbReference type="EMBL" id="AMEZ01000068">
    <property type="protein sequence ID" value="EKY25531.1"/>
    <property type="molecule type" value="Genomic_DNA"/>
</dbReference>
<proteinExistence type="predicted"/>
<dbReference type="AlphaFoldDB" id="L1QC49"/>
<dbReference type="PANTHER" id="PTHR34385:SF1">
    <property type="entry name" value="PEPTIDOGLYCAN L-ALANYL-D-GLUTAMATE ENDOPEPTIDASE CWLK"/>
    <property type="match status" value="1"/>
</dbReference>
<evidence type="ECO:0000259" key="2">
    <source>
        <dbReference type="Pfam" id="PF02557"/>
    </source>
</evidence>
<keyword evidence="3" id="KW-0121">Carboxypeptidase</keyword>
<dbReference type="PATRIC" id="fig|545697.3.peg.2399"/>
<keyword evidence="1" id="KW-1133">Transmembrane helix</keyword>
<dbReference type="GO" id="GO:0006508">
    <property type="term" value="P:proteolysis"/>
    <property type="evidence" value="ECO:0007669"/>
    <property type="project" value="InterPro"/>
</dbReference>
<dbReference type="PANTHER" id="PTHR34385">
    <property type="entry name" value="D-ALANYL-D-ALANINE CARBOXYPEPTIDASE"/>
    <property type="match status" value="1"/>
</dbReference>
<keyword evidence="3" id="KW-0645">Protease</keyword>
<dbReference type="InterPro" id="IPR052179">
    <property type="entry name" value="DD-CPase-like"/>
</dbReference>
<keyword evidence="4" id="KW-1185">Reference proteome</keyword>
<feature type="domain" description="D-alanyl-D-alanine carboxypeptidase-like core" evidence="2">
    <location>
        <begin position="115"/>
        <end position="242"/>
    </location>
</feature>